<dbReference type="Pfam" id="PF07883">
    <property type="entry name" value="Cupin_2"/>
    <property type="match status" value="1"/>
</dbReference>
<dbReference type="CDD" id="cd02216">
    <property type="entry name" value="cupin_GDO-like_N"/>
    <property type="match status" value="1"/>
</dbReference>
<keyword evidence="1" id="KW-0223">Dioxygenase</keyword>
<dbReference type="SUPFAM" id="SSF51182">
    <property type="entry name" value="RmlC-like cupins"/>
    <property type="match status" value="1"/>
</dbReference>
<gene>
    <name evidence="4" type="ORF">SLS62_007677</name>
</gene>
<dbReference type="InterPro" id="IPR011051">
    <property type="entry name" value="RmlC_Cupin_sf"/>
</dbReference>
<name>A0AAN9YM38_9PEZI</name>
<accession>A0AAN9YM38</accession>
<dbReference type="InterPro" id="IPR047183">
    <property type="entry name" value="GDO-like"/>
</dbReference>
<protein>
    <recommendedName>
        <fullName evidence="3">Cupin type-2 domain-containing protein</fullName>
    </recommendedName>
</protein>
<dbReference type="GO" id="GO:0051213">
    <property type="term" value="F:dioxygenase activity"/>
    <property type="evidence" value="ECO:0007669"/>
    <property type="project" value="UniProtKB-KW"/>
</dbReference>
<feature type="domain" description="Cupin type-2" evidence="3">
    <location>
        <begin position="106"/>
        <end position="173"/>
    </location>
</feature>
<evidence type="ECO:0000313" key="4">
    <source>
        <dbReference type="EMBL" id="KAK7750378.1"/>
    </source>
</evidence>
<dbReference type="EMBL" id="JAKJXP020000065">
    <property type="protein sequence ID" value="KAK7750378.1"/>
    <property type="molecule type" value="Genomic_DNA"/>
</dbReference>
<organism evidence="4 5">
    <name type="scientific">Diatrype stigma</name>
    <dbReference type="NCBI Taxonomy" id="117547"/>
    <lineage>
        <taxon>Eukaryota</taxon>
        <taxon>Fungi</taxon>
        <taxon>Dikarya</taxon>
        <taxon>Ascomycota</taxon>
        <taxon>Pezizomycotina</taxon>
        <taxon>Sordariomycetes</taxon>
        <taxon>Xylariomycetidae</taxon>
        <taxon>Xylariales</taxon>
        <taxon>Diatrypaceae</taxon>
        <taxon>Diatrype</taxon>
    </lineage>
</organism>
<proteinExistence type="predicted"/>
<comment type="caution">
    <text evidence="4">The sequence shown here is derived from an EMBL/GenBank/DDBJ whole genome shotgun (WGS) entry which is preliminary data.</text>
</comment>
<dbReference type="PANTHER" id="PTHR41517:SF1">
    <property type="entry name" value="CUPIN"/>
    <property type="match status" value="1"/>
</dbReference>
<dbReference type="InterPro" id="IPR013096">
    <property type="entry name" value="Cupin_2"/>
</dbReference>
<dbReference type="Gene3D" id="2.60.120.10">
    <property type="entry name" value="Jelly Rolls"/>
    <property type="match status" value="2"/>
</dbReference>
<evidence type="ECO:0000259" key="3">
    <source>
        <dbReference type="Pfam" id="PF07883"/>
    </source>
</evidence>
<dbReference type="AlphaFoldDB" id="A0AAN9YM38"/>
<dbReference type="Proteomes" id="UP001320420">
    <property type="component" value="Unassembled WGS sequence"/>
</dbReference>
<evidence type="ECO:0000256" key="1">
    <source>
        <dbReference type="ARBA" id="ARBA00022964"/>
    </source>
</evidence>
<evidence type="ECO:0000256" key="2">
    <source>
        <dbReference type="ARBA" id="ARBA00023002"/>
    </source>
</evidence>
<evidence type="ECO:0000313" key="5">
    <source>
        <dbReference type="Proteomes" id="UP001320420"/>
    </source>
</evidence>
<keyword evidence="5" id="KW-1185">Reference proteome</keyword>
<dbReference type="InterPro" id="IPR014710">
    <property type="entry name" value="RmlC-like_jellyroll"/>
</dbReference>
<dbReference type="PANTHER" id="PTHR41517">
    <property type="entry name" value="1,2-DIOXYGENASE PROTEIN-RELATED"/>
    <property type="match status" value="1"/>
</dbReference>
<sequence length="340" mass="37896">MSPHKDEQPTSAGASTAQAKDASTAFLESLSAAHVGPLWKVMESMVPPRPAPKAEVARWRYHDELRPLLLRAGQLVGTDEAERRVLMLVNPAMRAPYTTDTLYAGLQLILPGETARAHRHTAFALRFIVEGERGFTAVGGRKVSMRRGDVILTPNWDWHDHGHEGDGPMIWLDGLDLPLYQAFPTNFAEMYSEKRYPSEPSSDVSDLRIGWEQVQQHLDAQAGGHAIYHYEIEDNEGARRPLSRTVGAQAERVDGGGDSESKTEPLRESCSFVYHCFQGSGRTHLRLADGTATEVDWCEGDTFAVPAWTERVHRSVVGRSYLFAVNDLPLLMNLGMYKKE</sequence>
<keyword evidence="2" id="KW-0560">Oxidoreductase</keyword>
<reference evidence="4 5" key="1">
    <citation type="submission" date="2024-02" db="EMBL/GenBank/DDBJ databases">
        <title>De novo assembly and annotation of 12 fungi associated with fruit tree decline syndrome in Ontario, Canada.</title>
        <authorList>
            <person name="Sulman M."/>
            <person name="Ellouze W."/>
            <person name="Ilyukhin E."/>
        </authorList>
    </citation>
    <scope>NUCLEOTIDE SEQUENCE [LARGE SCALE GENOMIC DNA]</scope>
    <source>
        <strain evidence="4 5">M11/M66-122</strain>
    </source>
</reference>